<keyword evidence="4" id="KW-1185">Reference proteome</keyword>
<dbReference type="Pfam" id="PF09955">
    <property type="entry name" value="DUF2189"/>
    <property type="match status" value="1"/>
</dbReference>
<feature type="transmembrane region" description="Helical" evidence="1">
    <location>
        <begin position="158"/>
        <end position="186"/>
    </location>
</feature>
<dbReference type="InterPro" id="IPR018692">
    <property type="entry name" value="DUF2189"/>
</dbReference>
<reference evidence="3 4" key="1">
    <citation type="journal article" date="2008" name="BMC Genomics">
        <title>Complete genome of Phenylobacterium zucineum - a novel facultative intracellular bacterium isolated from human erythroleukemia cell line K562.</title>
        <authorList>
            <person name="Luo Y."/>
            <person name="Xu X."/>
            <person name="Ding Z."/>
            <person name="Liu Z."/>
            <person name="Zhang B."/>
            <person name="Yan Z."/>
            <person name="Sun J."/>
            <person name="Hu S."/>
            <person name="Hu X."/>
        </authorList>
    </citation>
    <scope>NUCLEOTIDE SEQUENCE [LARGE SCALE GENOMIC DNA]</scope>
    <source>
        <strain evidence="3 4">HLK1</strain>
    </source>
</reference>
<feature type="transmembrane region" description="Helical" evidence="1">
    <location>
        <begin position="62"/>
        <end position="82"/>
    </location>
</feature>
<feature type="transmembrane region" description="Helical" evidence="1">
    <location>
        <begin position="212"/>
        <end position="239"/>
    </location>
</feature>
<feature type="domain" description="PI-PLC Y-box" evidence="2">
    <location>
        <begin position="29"/>
        <end position="77"/>
    </location>
</feature>
<dbReference type="InterPro" id="IPR001711">
    <property type="entry name" value="PLipase_C_Pinositol-sp_Y"/>
</dbReference>
<dbReference type="eggNOG" id="COG5473">
    <property type="taxonomic scope" value="Bacteria"/>
</dbReference>
<keyword evidence="1" id="KW-1133">Transmembrane helix</keyword>
<name>B4RC07_PHEZH</name>
<dbReference type="GO" id="GO:0035556">
    <property type="term" value="P:intracellular signal transduction"/>
    <property type="evidence" value="ECO:0007669"/>
    <property type="project" value="InterPro"/>
</dbReference>
<dbReference type="Proteomes" id="UP000001868">
    <property type="component" value="Chromosome"/>
</dbReference>
<evidence type="ECO:0000259" key="2">
    <source>
        <dbReference type="PROSITE" id="PS50008"/>
    </source>
</evidence>
<dbReference type="RefSeq" id="WP_012523938.1">
    <property type="nucleotide sequence ID" value="NC_011144.1"/>
</dbReference>
<dbReference type="GO" id="GO:0004435">
    <property type="term" value="F:phosphatidylinositol-4,5-bisphosphate phospholipase C activity"/>
    <property type="evidence" value="ECO:0007669"/>
    <property type="project" value="InterPro"/>
</dbReference>
<dbReference type="KEGG" id="pzu:PHZ_c3391"/>
<protein>
    <submittedName>
        <fullName evidence="3">Conserved predicted integral membrane protein</fullName>
    </submittedName>
</protein>
<keyword evidence="1" id="KW-0472">Membrane</keyword>
<gene>
    <name evidence="3" type="ordered locus">PHZ_c3391</name>
</gene>
<feature type="transmembrane region" description="Helical" evidence="1">
    <location>
        <begin position="110"/>
        <end position="137"/>
    </location>
</feature>
<proteinExistence type="predicted"/>
<dbReference type="HOGENOM" id="CLU_067791_0_0_5"/>
<keyword evidence="1" id="KW-0812">Transmembrane</keyword>
<organism evidence="3 4">
    <name type="scientific">Phenylobacterium zucineum (strain HLK1)</name>
    <dbReference type="NCBI Taxonomy" id="450851"/>
    <lineage>
        <taxon>Bacteria</taxon>
        <taxon>Pseudomonadati</taxon>
        <taxon>Pseudomonadota</taxon>
        <taxon>Alphaproteobacteria</taxon>
        <taxon>Caulobacterales</taxon>
        <taxon>Caulobacteraceae</taxon>
        <taxon>Phenylobacterium</taxon>
    </lineage>
</organism>
<evidence type="ECO:0000256" key="1">
    <source>
        <dbReference type="SAM" id="Phobius"/>
    </source>
</evidence>
<sequence length="253" mass="27040">MTATSRLPPIRTLGFSAPFRWLAGGWLDLWRAPAPMLAYGLVVAAASLAMTYALYVSNGAFWVLALSCGFVLVAPVLAMGPYEAGRRLEAGQRPGLAEVLFVRPAFRQDVAYLGLALLVIYFFWGRIAQIVYGLSTFQLHETAEAFLRFALTSAEGHTMLIAGTIVGGVIAYLTFVLVVVSAPMLLDPRADVFSATATSVRSVAANPGPMTLWAAIIVALLLVAAATGFAGLILIFPWLGLASWRAYREVVGA</sequence>
<accession>B4RC07</accession>
<dbReference type="STRING" id="450851.PHZ_c3391"/>
<evidence type="ECO:0000313" key="3">
    <source>
        <dbReference type="EMBL" id="ACG79800.1"/>
    </source>
</evidence>
<dbReference type="EMBL" id="CP000747">
    <property type="protein sequence ID" value="ACG79800.1"/>
    <property type="molecule type" value="Genomic_DNA"/>
</dbReference>
<dbReference type="PROSITE" id="PS50008">
    <property type="entry name" value="PIPLC_Y_DOMAIN"/>
    <property type="match status" value="1"/>
</dbReference>
<dbReference type="OrthoDB" id="9809543at2"/>
<feature type="transmembrane region" description="Helical" evidence="1">
    <location>
        <begin position="36"/>
        <end position="55"/>
    </location>
</feature>
<evidence type="ECO:0000313" key="4">
    <source>
        <dbReference type="Proteomes" id="UP000001868"/>
    </source>
</evidence>
<dbReference type="AlphaFoldDB" id="B4RC07"/>
<dbReference type="GO" id="GO:0006629">
    <property type="term" value="P:lipid metabolic process"/>
    <property type="evidence" value="ECO:0007669"/>
    <property type="project" value="InterPro"/>
</dbReference>